<evidence type="ECO:0000256" key="1">
    <source>
        <dbReference type="SAM" id="Phobius"/>
    </source>
</evidence>
<sequence>MNSFPLWPLVGLAVGMVLGVVGAFGGLGAFLLVLVLGAVGLFVGWMLEGGRIDLSQVATRRR</sequence>
<dbReference type="RefSeq" id="WP_093257372.1">
    <property type="nucleotide sequence ID" value="NZ_FNKK01000002.1"/>
</dbReference>
<evidence type="ECO:0000313" key="3">
    <source>
        <dbReference type="Proteomes" id="UP000217103"/>
    </source>
</evidence>
<evidence type="ECO:0008006" key="4">
    <source>
        <dbReference type="Google" id="ProtNLM"/>
    </source>
</evidence>
<keyword evidence="1" id="KW-0812">Transmembrane</keyword>
<proteinExistence type="predicted"/>
<keyword evidence="1" id="KW-1133">Transmembrane helix</keyword>
<feature type="transmembrane region" description="Helical" evidence="1">
    <location>
        <begin position="29"/>
        <end position="47"/>
    </location>
</feature>
<dbReference type="STRING" id="35622.SAMN04489764_0459"/>
<dbReference type="Proteomes" id="UP000217103">
    <property type="component" value="Unassembled WGS sequence"/>
</dbReference>
<keyword evidence="3" id="KW-1185">Reference proteome</keyword>
<protein>
    <recommendedName>
        <fullName evidence="4">Small integral membrane protein</fullName>
    </recommendedName>
</protein>
<organism evidence="2 3">
    <name type="scientific">Thermostaphylospora chromogena</name>
    <dbReference type="NCBI Taxonomy" id="35622"/>
    <lineage>
        <taxon>Bacteria</taxon>
        <taxon>Bacillati</taxon>
        <taxon>Actinomycetota</taxon>
        <taxon>Actinomycetes</taxon>
        <taxon>Streptosporangiales</taxon>
        <taxon>Thermomonosporaceae</taxon>
        <taxon>Thermostaphylospora</taxon>
    </lineage>
</organism>
<dbReference type="AlphaFoldDB" id="A0A1H1AEI2"/>
<evidence type="ECO:0000313" key="2">
    <source>
        <dbReference type="EMBL" id="SDQ38108.1"/>
    </source>
</evidence>
<gene>
    <name evidence="2" type="ORF">SAMN04489764_0459</name>
</gene>
<name>A0A1H1AEI2_9ACTN</name>
<keyword evidence="1" id="KW-0472">Membrane</keyword>
<reference evidence="2 3" key="1">
    <citation type="submission" date="2016-10" db="EMBL/GenBank/DDBJ databases">
        <authorList>
            <person name="de Groot N.N."/>
        </authorList>
    </citation>
    <scope>NUCLEOTIDE SEQUENCE [LARGE SCALE GENOMIC DNA]</scope>
    <source>
        <strain evidence="2 3">DSM 43794</strain>
    </source>
</reference>
<accession>A0A1H1AEI2</accession>
<dbReference type="EMBL" id="FNKK01000002">
    <property type="protein sequence ID" value="SDQ38108.1"/>
    <property type="molecule type" value="Genomic_DNA"/>
</dbReference>